<dbReference type="EMBL" id="CADCUU010000359">
    <property type="protein sequence ID" value="CAA9424378.1"/>
    <property type="molecule type" value="Genomic_DNA"/>
</dbReference>
<evidence type="ECO:0000259" key="2">
    <source>
        <dbReference type="Pfam" id="PF06983"/>
    </source>
</evidence>
<protein>
    <submittedName>
        <fullName evidence="3">PhnB protein putative DNA binding 3-demethylubiquinone-9 3-methyltransferase domain protein</fullName>
    </submittedName>
</protein>
<dbReference type="Pfam" id="PF06983">
    <property type="entry name" value="3-dmu-9_3-mt"/>
    <property type="match status" value="1"/>
</dbReference>
<dbReference type="GO" id="GO:0032259">
    <property type="term" value="P:methylation"/>
    <property type="evidence" value="ECO:0007669"/>
    <property type="project" value="UniProtKB-KW"/>
</dbReference>
<dbReference type="GO" id="GO:0008168">
    <property type="term" value="F:methyltransferase activity"/>
    <property type="evidence" value="ECO:0007669"/>
    <property type="project" value="UniProtKB-KW"/>
</dbReference>
<dbReference type="SUPFAM" id="SSF54593">
    <property type="entry name" value="Glyoxalase/Bleomycin resistance protein/Dihydroxybiphenyl dioxygenase"/>
    <property type="match status" value="1"/>
</dbReference>
<keyword evidence="3" id="KW-0808">Transferase</keyword>
<dbReference type="PANTHER" id="PTHR33990:SF1">
    <property type="entry name" value="PROTEIN YJDN"/>
    <property type="match status" value="1"/>
</dbReference>
<feature type="region of interest" description="Disordered" evidence="1">
    <location>
        <begin position="133"/>
        <end position="157"/>
    </location>
</feature>
<evidence type="ECO:0000313" key="3">
    <source>
        <dbReference type="EMBL" id="CAA9424378.1"/>
    </source>
</evidence>
<dbReference type="AlphaFoldDB" id="A0A6J4PV75"/>
<dbReference type="CDD" id="cd06588">
    <property type="entry name" value="PhnB_like"/>
    <property type="match status" value="1"/>
</dbReference>
<gene>
    <name evidence="3" type="ORF">AVDCRST_MAG15-2414</name>
</gene>
<organism evidence="3">
    <name type="scientific">uncultured Rubellimicrobium sp</name>
    <dbReference type="NCBI Taxonomy" id="543078"/>
    <lineage>
        <taxon>Bacteria</taxon>
        <taxon>Pseudomonadati</taxon>
        <taxon>Pseudomonadota</taxon>
        <taxon>Alphaproteobacteria</taxon>
        <taxon>Rhodobacterales</taxon>
        <taxon>Roseobacteraceae</taxon>
        <taxon>Rubellimicrobium</taxon>
        <taxon>environmental samples</taxon>
    </lineage>
</organism>
<proteinExistence type="predicted"/>
<accession>A0A6J4PV75</accession>
<dbReference type="InterPro" id="IPR029068">
    <property type="entry name" value="Glyas_Bleomycin-R_OHBP_Dase"/>
</dbReference>
<keyword evidence="3" id="KW-0489">Methyltransferase</keyword>
<dbReference type="PANTHER" id="PTHR33990">
    <property type="entry name" value="PROTEIN YJDN-RELATED"/>
    <property type="match status" value="1"/>
</dbReference>
<dbReference type="InterPro" id="IPR028973">
    <property type="entry name" value="PhnB-like"/>
</dbReference>
<evidence type="ECO:0000256" key="1">
    <source>
        <dbReference type="SAM" id="MobiDB-lite"/>
    </source>
</evidence>
<reference evidence="3" key="1">
    <citation type="submission" date="2020-02" db="EMBL/GenBank/DDBJ databases">
        <authorList>
            <person name="Meier V. D."/>
        </authorList>
    </citation>
    <scope>NUCLEOTIDE SEQUENCE</scope>
    <source>
        <strain evidence="3">AVDCRST_MAG15</strain>
    </source>
</reference>
<sequence length="157" mass="17119">MSIHPYIHFQDGRCREAMAFYAEVLGGTDLMLSRYAELPESPEAWKGSDRIMHARMRVGDGMLMGADDAPGAAGEPQQSVSIMHAPRDAEAGRRIFDRLSEEGSIVVPYGPTSWSPGFGMLRDRFGTHWMLSTTPAAEPPAAEPSSDSVEEAEAHPT</sequence>
<dbReference type="Gene3D" id="3.10.180.10">
    <property type="entry name" value="2,3-Dihydroxybiphenyl 1,2-Dioxygenase, domain 1"/>
    <property type="match status" value="1"/>
</dbReference>
<name>A0A6J4PV75_9RHOB</name>
<keyword evidence="3" id="KW-0830">Ubiquinone</keyword>
<feature type="domain" description="PhnB-like" evidence="2">
    <location>
        <begin position="3"/>
        <end position="130"/>
    </location>
</feature>